<keyword evidence="7" id="KW-1185">Reference proteome</keyword>
<dbReference type="NCBIfam" id="NF047446">
    <property type="entry name" value="barrel_OmpL47"/>
    <property type="match status" value="1"/>
</dbReference>
<proteinExistence type="inferred from homology"/>
<dbReference type="PANTHER" id="PTHR22925:SF3">
    <property type="entry name" value="GLYCOSYL HYDROLASE FAMILY PROTEIN 43"/>
    <property type="match status" value="1"/>
</dbReference>
<feature type="signal peptide" evidence="4">
    <location>
        <begin position="1"/>
        <end position="30"/>
    </location>
</feature>
<dbReference type="InterPro" id="IPR008979">
    <property type="entry name" value="Galactose-bd-like_sf"/>
</dbReference>
<keyword evidence="4" id="KW-0732">Signal</keyword>
<dbReference type="GO" id="GO:0005975">
    <property type="term" value="P:carbohydrate metabolic process"/>
    <property type="evidence" value="ECO:0007669"/>
    <property type="project" value="InterPro"/>
</dbReference>
<dbReference type="Pfam" id="PF07532">
    <property type="entry name" value="Big_4"/>
    <property type="match status" value="1"/>
</dbReference>
<dbReference type="AlphaFoldDB" id="A0A926KU41"/>
<dbReference type="InterPro" id="IPR006710">
    <property type="entry name" value="Glyco_hydro_43"/>
</dbReference>
<dbReference type="InterPro" id="IPR011081">
    <property type="entry name" value="Big_4"/>
</dbReference>
<dbReference type="CDD" id="cd18825">
    <property type="entry name" value="GH43_CtGH43-like"/>
    <property type="match status" value="1"/>
</dbReference>
<dbReference type="EMBL" id="JACVVD010000017">
    <property type="protein sequence ID" value="MBD0384227.1"/>
    <property type="molecule type" value="Genomic_DNA"/>
</dbReference>
<evidence type="ECO:0000256" key="4">
    <source>
        <dbReference type="SAM" id="SignalP"/>
    </source>
</evidence>
<protein>
    <submittedName>
        <fullName evidence="6">Family 43 glycosylhydrolase</fullName>
    </submittedName>
</protein>
<dbReference type="SUPFAM" id="SSF75005">
    <property type="entry name" value="Arabinanase/levansucrase/invertase"/>
    <property type="match status" value="1"/>
</dbReference>
<comment type="similarity">
    <text evidence="1">Belongs to the glycosyl hydrolase 43 family.</text>
</comment>
<accession>A0A926KU41</accession>
<dbReference type="Pfam" id="PF04616">
    <property type="entry name" value="Glyco_hydro_43"/>
    <property type="match status" value="1"/>
</dbReference>
<feature type="domain" description="Bacterial Ig-like" evidence="5">
    <location>
        <begin position="682"/>
        <end position="729"/>
    </location>
</feature>
<dbReference type="PANTHER" id="PTHR22925">
    <property type="entry name" value="GLYCOSYL HYDROLASE 43 FAMILY MEMBER"/>
    <property type="match status" value="1"/>
</dbReference>
<dbReference type="Proteomes" id="UP000650466">
    <property type="component" value="Unassembled WGS sequence"/>
</dbReference>
<dbReference type="InterPro" id="IPR023296">
    <property type="entry name" value="Glyco_hydro_beta-prop_sf"/>
</dbReference>
<dbReference type="InterPro" id="IPR058094">
    <property type="entry name" value="Ig-like_OmpL47-like"/>
</dbReference>
<dbReference type="RefSeq" id="WP_188178006.1">
    <property type="nucleotide sequence ID" value="NZ_JACVVD010000017.1"/>
</dbReference>
<dbReference type="SUPFAM" id="SSF49785">
    <property type="entry name" value="Galactose-binding domain-like"/>
    <property type="match status" value="2"/>
</dbReference>
<reference evidence="6" key="1">
    <citation type="submission" date="2020-09" db="EMBL/GenBank/DDBJ databases">
        <title>Draft Genome Sequence of Paenibacillus sp. WST5.</title>
        <authorList>
            <person name="Bao Z."/>
        </authorList>
    </citation>
    <scope>NUCLEOTIDE SEQUENCE</scope>
    <source>
        <strain evidence="6">WST5</strain>
    </source>
</reference>
<evidence type="ECO:0000256" key="2">
    <source>
        <dbReference type="ARBA" id="ARBA00022801"/>
    </source>
</evidence>
<gene>
    <name evidence="6" type="ORF">ICC18_29695</name>
</gene>
<keyword evidence="2" id="KW-0378">Hydrolase</keyword>
<name>A0A926KU41_9BACL</name>
<evidence type="ECO:0000259" key="5">
    <source>
        <dbReference type="Pfam" id="PF07532"/>
    </source>
</evidence>
<dbReference type="GO" id="GO:0004553">
    <property type="term" value="F:hydrolase activity, hydrolyzing O-glycosyl compounds"/>
    <property type="evidence" value="ECO:0007669"/>
    <property type="project" value="InterPro"/>
</dbReference>
<evidence type="ECO:0000256" key="1">
    <source>
        <dbReference type="ARBA" id="ARBA00009865"/>
    </source>
</evidence>
<feature type="chain" id="PRO_5036734918" evidence="4">
    <location>
        <begin position="31"/>
        <end position="1119"/>
    </location>
</feature>
<sequence>MHKPMKVVSLLMLSLFVLSSVFMPQKAAYAAETSGQAGTTLIPFTEQQLKDNDYILYFVNAGDPTPRTVESTDKMGLFASVTEQVYGLDPVTGKAWGLATGTSGTNVSNAADKYGSLRYYNGTQVRNKALTYNFELPEGDYDVTFGFKNPWSGRSVNLIMEGTNVSNGDYDIGSYGAEKEVVYKKFHTSDGQLNVSIQGPSSGTLTNYNDPLVNYIIVRLHVTIPITDLQAQIAAAKVEAGKTIYTKYSIETLKQAIVQAEALAASVTQGGVDITAVQDEVRASINQLKQAIADLAIYVPYSSYEPGISWKDTNGAPIQAHGGGILHDERTGKYYWYGEDKTFGYLPTRGVRVYSSSDLYNWQDEGLALTAIETMDQFDTDPLISQLYAGRTDKADIFNDIGTQRIIERPKVIYNDKTHKYVMWMHTDGPSATSNANYAKAEAGYALSDSPTGPFVYQVSNRMDRVPPGATYDGQPNQPGMARDMNLFKDDDGTAYLIYSSEENMTIYISKLNDSYTDIVGWHKDGQITRDTTYKAEYGKDYIRVFPGAQREAPAMFKYAGKYYLITSGATGWAPNKALYTVADQIFGEWKPMRDLSVGTKASTTFDSQSTYVIPVDPAKGKFIYMGDRWNSSNLKDSRYIWLPLEFGQNDEITLKWYDQWNLELLNRMGRVTVDTVLPTKVTVGQLPDMPGIIHVTTGDGTSLNTPVVWSVNASDFAKPGTVTVGGTLPEFGGKAIQAKISVIPEHVIYFVHAGGAATSDYVTWSSYMQETLLNPNTIDQQYDPTKGQTWGYVGNSTNASGNATGNLFTSLRYLKGNSGNDLTYAFDLNKGRYTVYVGLHDPWYQWSKGNRIADIRINGETKRSGYVFTDAYDVLGYSNVEVTNGKLELTVHRSASAPATNSDPQISWIMIIDDAAPVTTAALNPEQPGGLNGWYTSDVTLTLTGADEGAGIANSEYRVNGGAWQPYTNPVLLSDEGSLTVDYRSTDLAGNTEDFKSLAILIDKTAPQLQLSVDKQVIGPPNHKMVPIHVAVNTDDAASGIAAFELVSITSDEPDNVKGDGNTEQDIQDAEYGTSDTDFSLRAERSGIGSGRVYTITYKVTDHAGLETISSVQVKVDK</sequence>
<evidence type="ECO:0000313" key="7">
    <source>
        <dbReference type="Proteomes" id="UP000650466"/>
    </source>
</evidence>
<evidence type="ECO:0000256" key="3">
    <source>
        <dbReference type="ARBA" id="ARBA00023295"/>
    </source>
</evidence>
<dbReference type="Gene3D" id="2.60.120.430">
    <property type="entry name" value="Galactose-binding lectin"/>
    <property type="match status" value="2"/>
</dbReference>
<dbReference type="Gene3D" id="2.115.10.20">
    <property type="entry name" value="Glycosyl hydrolase domain, family 43"/>
    <property type="match status" value="1"/>
</dbReference>
<keyword evidence="3" id="KW-0326">Glycosidase</keyword>
<organism evidence="6 7">
    <name type="scientific">Paenibacillus sedimenti</name>
    <dbReference type="NCBI Taxonomy" id="2770274"/>
    <lineage>
        <taxon>Bacteria</taxon>
        <taxon>Bacillati</taxon>
        <taxon>Bacillota</taxon>
        <taxon>Bacilli</taxon>
        <taxon>Bacillales</taxon>
        <taxon>Paenibacillaceae</taxon>
        <taxon>Paenibacillus</taxon>
    </lineage>
</organism>
<comment type="caution">
    <text evidence="6">The sequence shown here is derived from an EMBL/GenBank/DDBJ whole genome shotgun (WGS) entry which is preliminary data.</text>
</comment>
<evidence type="ECO:0000313" key="6">
    <source>
        <dbReference type="EMBL" id="MBD0384227.1"/>
    </source>
</evidence>